<evidence type="ECO:0000256" key="4">
    <source>
        <dbReference type="RuleBase" id="RU003719"/>
    </source>
</evidence>
<dbReference type="PANTHER" id="PTHR42789">
    <property type="entry name" value="D-ISOMER SPECIFIC 2-HYDROXYACID DEHYDROGENASE FAMILY PROTEIN (AFU_ORTHOLOGUE AFUA_6G10090)"/>
    <property type="match status" value="1"/>
</dbReference>
<evidence type="ECO:0000313" key="8">
    <source>
        <dbReference type="Proteomes" id="UP001081071"/>
    </source>
</evidence>
<dbReference type="Pfam" id="PF02826">
    <property type="entry name" value="2-Hacid_dh_C"/>
    <property type="match status" value="1"/>
</dbReference>
<dbReference type="Pfam" id="PF00389">
    <property type="entry name" value="2-Hacid_dh"/>
    <property type="match status" value="1"/>
</dbReference>
<dbReference type="SUPFAM" id="SSF51735">
    <property type="entry name" value="NAD(P)-binding Rossmann-fold domains"/>
    <property type="match status" value="1"/>
</dbReference>
<dbReference type="Gene3D" id="3.40.50.720">
    <property type="entry name" value="NAD(P)-binding Rossmann-like Domain"/>
    <property type="match status" value="2"/>
</dbReference>
<protein>
    <submittedName>
        <fullName evidence="7">C-terminal binding protein</fullName>
    </submittedName>
</protein>
<organism evidence="7 8">
    <name type="scientific">Rhodococcus ruber</name>
    <dbReference type="NCBI Taxonomy" id="1830"/>
    <lineage>
        <taxon>Bacteria</taxon>
        <taxon>Bacillati</taxon>
        <taxon>Actinomycetota</taxon>
        <taxon>Actinomycetes</taxon>
        <taxon>Mycobacteriales</taxon>
        <taxon>Nocardiaceae</taxon>
        <taxon>Rhodococcus</taxon>
    </lineage>
</organism>
<feature type="domain" description="D-isomer specific 2-hydroxyacid dehydrogenase NAD-binding" evidence="6">
    <location>
        <begin position="108"/>
        <end position="287"/>
    </location>
</feature>
<keyword evidence="2 4" id="KW-0560">Oxidoreductase</keyword>
<evidence type="ECO:0000256" key="3">
    <source>
        <dbReference type="ARBA" id="ARBA00023027"/>
    </source>
</evidence>
<comment type="caution">
    <text evidence="7">The sequence shown here is derived from an EMBL/GenBank/DDBJ whole genome shotgun (WGS) entry which is preliminary data.</text>
</comment>
<evidence type="ECO:0000259" key="6">
    <source>
        <dbReference type="Pfam" id="PF02826"/>
    </source>
</evidence>
<dbReference type="Proteomes" id="UP001081071">
    <property type="component" value="Unassembled WGS sequence"/>
</dbReference>
<dbReference type="InterPro" id="IPR029753">
    <property type="entry name" value="D-isomer_DH_CS"/>
</dbReference>
<dbReference type="PANTHER" id="PTHR42789:SF1">
    <property type="entry name" value="D-ISOMER SPECIFIC 2-HYDROXYACID DEHYDROGENASE FAMILY PROTEIN (AFU_ORTHOLOGUE AFUA_6G10090)"/>
    <property type="match status" value="1"/>
</dbReference>
<evidence type="ECO:0000256" key="2">
    <source>
        <dbReference type="ARBA" id="ARBA00023002"/>
    </source>
</evidence>
<accession>A0ABT4ME56</accession>
<reference evidence="7" key="1">
    <citation type="submission" date="2022-12" db="EMBL/GenBank/DDBJ databases">
        <authorList>
            <person name="Krivoruchko A.V."/>
            <person name="Elkin A."/>
        </authorList>
    </citation>
    <scope>NUCLEOTIDE SEQUENCE</scope>
    <source>
        <strain evidence="7">IEGM 1391</strain>
    </source>
</reference>
<keyword evidence="8" id="KW-1185">Reference proteome</keyword>
<proteinExistence type="inferred from homology"/>
<name>A0ABT4ME56_9NOCA</name>
<keyword evidence="3" id="KW-0520">NAD</keyword>
<dbReference type="InterPro" id="IPR050857">
    <property type="entry name" value="D-2-hydroxyacid_DH"/>
</dbReference>
<dbReference type="InterPro" id="IPR043322">
    <property type="entry name" value="CtBP"/>
</dbReference>
<dbReference type="InterPro" id="IPR006139">
    <property type="entry name" value="D-isomer_2_OHA_DH_cat_dom"/>
</dbReference>
<gene>
    <name evidence="7" type="ORF">O4220_10475</name>
</gene>
<dbReference type="SUPFAM" id="SSF52283">
    <property type="entry name" value="Formate/glycerate dehydrogenase catalytic domain-like"/>
    <property type="match status" value="1"/>
</dbReference>
<feature type="domain" description="D-isomer specific 2-hydroxyacid dehydrogenase catalytic" evidence="5">
    <location>
        <begin position="12"/>
        <end position="319"/>
    </location>
</feature>
<dbReference type="PROSITE" id="PS00671">
    <property type="entry name" value="D_2_HYDROXYACID_DH_3"/>
    <property type="match status" value="1"/>
</dbReference>
<evidence type="ECO:0000256" key="1">
    <source>
        <dbReference type="ARBA" id="ARBA00005854"/>
    </source>
</evidence>
<dbReference type="EMBL" id="JAPWIJ010000004">
    <property type="protein sequence ID" value="MCZ4518944.1"/>
    <property type="molecule type" value="Genomic_DNA"/>
</dbReference>
<dbReference type="PROSITE" id="PS00670">
    <property type="entry name" value="D_2_HYDROXYACID_DH_2"/>
    <property type="match status" value="1"/>
</dbReference>
<dbReference type="CDD" id="cd05299">
    <property type="entry name" value="CtBP_dh"/>
    <property type="match status" value="1"/>
</dbReference>
<dbReference type="InterPro" id="IPR036291">
    <property type="entry name" value="NAD(P)-bd_dom_sf"/>
</dbReference>
<evidence type="ECO:0000259" key="5">
    <source>
        <dbReference type="Pfam" id="PF00389"/>
    </source>
</evidence>
<comment type="similarity">
    <text evidence="1 4">Belongs to the D-isomer specific 2-hydroxyacid dehydrogenase family.</text>
</comment>
<sequence>MPKVIMTSLAVPLEAEAADILGSAGIEFEARNLTTEHELIAGATDADALIVVAEPISSEVLHALPRLQVVTRFGIGLDVVDIAAASAAGVWVSNVPDANYREVAVHTIALALNLSRRITTLDRAMHERGSAPLSLAFGTRRPDNQVFGLLGVGRIGRRVATMARAIGFQVKAFDPALTEESALEQGIDLVTFDELIATSDILSLHVPLTSVTANIISEAEIARMPHGSILVNVSRGGLVDEIALAAAIESGRIAGAGLDAFVGDSGPLDATNRLRSLERVILTPHSAHFSAESLAETKTKALHDVRRVLQGQSPKYAVNSPLVVNR</sequence>
<dbReference type="InterPro" id="IPR006140">
    <property type="entry name" value="D-isomer_DH_NAD-bd"/>
</dbReference>
<evidence type="ECO:0000313" key="7">
    <source>
        <dbReference type="EMBL" id="MCZ4518944.1"/>
    </source>
</evidence>